<organism evidence="2 3">
    <name type="scientific">Microbacterium marmarense</name>
    <dbReference type="NCBI Taxonomy" id="3122051"/>
    <lineage>
        <taxon>Bacteria</taxon>
        <taxon>Bacillati</taxon>
        <taxon>Actinomycetota</taxon>
        <taxon>Actinomycetes</taxon>
        <taxon>Micrococcales</taxon>
        <taxon>Microbacteriaceae</taxon>
        <taxon>Microbacterium</taxon>
    </lineage>
</organism>
<evidence type="ECO:0000259" key="1">
    <source>
        <dbReference type="Pfam" id="PF06094"/>
    </source>
</evidence>
<dbReference type="Pfam" id="PF06094">
    <property type="entry name" value="GGACT"/>
    <property type="match status" value="1"/>
</dbReference>
<dbReference type="InterPro" id="IPR036568">
    <property type="entry name" value="GGCT-like_sf"/>
</dbReference>
<dbReference type="InterPro" id="IPR009288">
    <property type="entry name" value="AIG2-like_dom"/>
</dbReference>
<name>A0ABU8LSH6_9MICO</name>
<dbReference type="Gene3D" id="3.10.490.10">
    <property type="entry name" value="Gamma-glutamyl cyclotransferase-like"/>
    <property type="match status" value="1"/>
</dbReference>
<evidence type="ECO:0000313" key="2">
    <source>
        <dbReference type="EMBL" id="MEJ1155205.1"/>
    </source>
</evidence>
<protein>
    <submittedName>
        <fullName evidence="2">Gamma-glutamylcyclotransferase family protein</fullName>
    </submittedName>
</protein>
<keyword evidence="3" id="KW-1185">Reference proteome</keyword>
<dbReference type="InterPro" id="IPR013024">
    <property type="entry name" value="GGCT-like"/>
</dbReference>
<evidence type="ECO:0000313" key="3">
    <source>
        <dbReference type="Proteomes" id="UP001368654"/>
    </source>
</evidence>
<dbReference type="EMBL" id="JBBDGL010000001">
    <property type="protein sequence ID" value="MEJ1155205.1"/>
    <property type="molecule type" value="Genomic_DNA"/>
</dbReference>
<dbReference type="RefSeq" id="WP_337337611.1">
    <property type="nucleotide sequence ID" value="NZ_JBBDGL010000001.1"/>
</dbReference>
<dbReference type="Proteomes" id="UP001368654">
    <property type="component" value="Unassembled WGS sequence"/>
</dbReference>
<proteinExistence type="predicted"/>
<dbReference type="SUPFAM" id="SSF110857">
    <property type="entry name" value="Gamma-glutamyl cyclotransferase-like"/>
    <property type="match status" value="1"/>
</dbReference>
<feature type="domain" description="Gamma-glutamylcyclotransferase AIG2-like" evidence="1">
    <location>
        <begin position="7"/>
        <end position="112"/>
    </location>
</feature>
<comment type="caution">
    <text evidence="2">The sequence shown here is derived from an EMBL/GenBank/DDBJ whole genome shotgun (WGS) entry which is preliminary data.</text>
</comment>
<accession>A0ABU8LSH6</accession>
<reference evidence="2 3" key="1">
    <citation type="submission" date="2024-02" db="EMBL/GenBank/DDBJ databases">
        <authorList>
            <person name="Saticioglu I.B."/>
        </authorList>
    </citation>
    <scope>NUCLEOTIDE SEQUENCE [LARGE SCALE GENOMIC DNA]</scope>
    <source>
        <strain evidence="2 3">Mu-86</strain>
    </source>
</reference>
<gene>
    <name evidence="2" type="ORF">WDU96_06280</name>
</gene>
<dbReference type="CDD" id="cd06661">
    <property type="entry name" value="GGCT_like"/>
    <property type="match status" value="1"/>
</dbReference>
<sequence>MAADHLLFSYGTLSHPEIQLDTFGRLLRGEPDALPGYTMDYARIDDHRLVDLSGHSIHAVVRPTGNTLDKVVGKALRLTEDEVDACDEYEVALFRRIQVRLASGREAWAYVAS</sequence>